<reference evidence="1" key="2">
    <citation type="journal article" date="2008" name="PLoS Biol.">
        <title>Population genomic analysis of strain variation in Leptospirillum group II bacteria involved in acid mine drainage formation.</title>
        <authorList>
            <person name="Simmons S.L."/>
            <person name="Dibartolo G."/>
            <person name="Denef V.J."/>
            <person name="Goltsman D.S."/>
            <person name="Thelen M.P."/>
            <person name="Banfield J.F."/>
        </authorList>
    </citation>
    <scope>NUCLEOTIDE SEQUENCE [LARGE SCALE GENOMIC DNA]</scope>
</reference>
<name>B6AS89_9BACT</name>
<organism evidence="1">
    <name type="scientific">Leptospirillum sp. Group II '5-way CG'</name>
    <dbReference type="NCBI Taxonomy" id="419541"/>
    <lineage>
        <taxon>Bacteria</taxon>
        <taxon>Pseudomonadati</taxon>
        <taxon>Nitrospirota</taxon>
        <taxon>Nitrospiria</taxon>
        <taxon>Nitrospirales</taxon>
        <taxon>Nitrospiraceae</taxon>
        <taxon>Leptospirillum</taxon>
    </lineage>
</organism>
<gene>
    <name evidence="1" type="ORF">CGL2_04377002</name>
</gene>
<sequence length="60" mass="7081">MPTLSESRPKIMTGNAIRQARYAEKMRSWGRKKLTLWVTPEEEKLLRDFLATVRRDTGME</sequence>
<accession>B6AS89</accession>
<reference evidence="1" key="1">
    <citation type="journal article" date="2004" name="Nature">
        <title>Community structure and metabolism through reconstruction of microbial genomes from the environment.</title>
        <authorList>
            <person name="Tyson G.W."/>
            <person name="Chapman J."/>
            <person name="Hugenholtz P."/>
            <person name="Allen E.E."/>
            <person name="Ram R.J."/>
            <person name="Richardson P.M."/>
            <person name="Solovyev V.V."/>
            <person name="Rubin E.M."/>
            <person name="Rokhsar D.S."/>
            <person name="Banfield J.F."/>
        </authorList>
    </citation>
    <scope>NUCLEOTIDE SEQUENCE [LARGE SCALE GENOMIC DNA]</scope>
</reference>
<protein>
    <submittedName>
        <fullName evidence="1">Uncharacterized protein</fullName>
    </submittedName>
</protein>
<dbReference type="AlphaFoldDB" id="B6AS89"/>
<proteinExistence type="predicted"/>
<evidence type="ECO:0000313" key="1">
    <source>
        <dbReference type="EMBL" id="EDZ38335.1"/>
    </source>
</evidence>
<dbReference type="EMBL" id="DS995262">
    <property type="protein sequence ID" value="EDZ38335.1"/>
    <property type="molecule type" value="Genomic_DNA"/>
</dbReference>